<gene>
    <name evidence="2" type="ORF">O4220_23955</name>
</gene>
<keyword evidence="1" id="KW-0732">Signal</keyword>
<dbReference type="EMBL" id="JAPWIJ010000012">
    <property type="protein sequence ID" value="MCZ4521585.1"/>
    <property type="molecule type" value="Genomic_DNA"/>
</dbReference>
<organism evidence="2 3">
    <name type="scientific">Rhodococcus ruber</name>
    <dbReference type="NCBI Taxonomy" id="1830"/>
    <lineage>
        <taxon>Bacteria</taxon>
        <taxon>Bacillati</taxon>
        <taxon>Actinomycetota</taxon>
        <taxon>Actinomycetes</taxon>
        <taxon>Mycobacteriales</taxon>
        <taxon>Nocardiaceae</taxon>
        <taxon>Rhodococcus</taxon>
    </lineage>
</organism>
<reference evidence="2" key="1">
    <citation type="submission" date="2022-12" db="EMBL/GenBank/DDBJ databases">
        <authorList>
            <person name="Krivoruchko A.V."/>
            <person name="Elkin A."/>
        </authorList>
    </citation>
    <scope>NUCLEOTIDE SEQUENCE</scope>
    <source>
        <strain evidence="2">IEGM 1391</strain>
    </source>
</reference>
<sequence>MSAVQYRKASIALATFAVAAGAALVLPGTASAATQERDYTVSASIGGFQPTDFVLVEGTPVTVTAEGSATSSTAGEPAYYGPNGSVDTCTVDCQDPAGQYAALYAKVGDGAPILVGAGPVVLTGAGPLSFAFNDGSESFGDNAGSYVATVTYDDGITPVDPGCSGSACFDLMDFFGSSAA</sequence>
<accession>A0ABT4MNJ2</accession>
<dbReference type="Proteomes" id="UP001081071">
    <property type="component" value="Unassembled WGS sequence"/>
</dbReference>
<feature type="signal peptide" evidence="1">
    <location>
        <begin position="1"/>
        <end position="32"/>
    </location>
</feature>
<dbReference type="SUPFAM" id="SSF49785">
    <property type="entry name" value="Galactose-binding domain-like"/>
    <property type="match status" value="1"/>
</dbReference>
<evidence type="ECO:0000313" key="2">
    <source>
        <dbReference type="EMBL" id="MCZ4521585.1"/>
    </source>
</evidence>
<keyword evidence="3" id="KW-1185">Reference proteome</keyword>
<dbReference type="InterPro" id="IPR008979">
    <property type="entry name" value="Galactose-bd-like_sf"/>
</dbReference>
<feature type="chain" id="PRO_5045288684" evidence="1">
    <location>
        <begin position="33"/>
        <end position="180"/>
    </location>
</feature>
<evidence type="ECO:0000313" key="3">
    <source>
        <dbReference type="Proteomes" id="UP001081071"/>
    </source>
</evidence>
<proteinExistence type="predicted"/>
<protein>
    <submittedName>
        <fullName evidence="2">Uncharacterized protein</fullName>
    </submittedName>
</protein>
<comment type="caution">
    <text evidence="2">The sequence shown here is derived from an EMBL/GenBank/DDBJ whole genome shotgun (WGS) entry which is preliminary data.</text>
</comment>
<name>A0ABT4MNJ2_9NOCA</name>
<dbReference type="Gene3D" id="2.60.120.430">
    <property type="entry name" value="Galactose-binding lectin"/>
    <property type="match status" value="1"/>
</dbReference>
<dbReference type="RefSeq" id="WP_269608041.1">
    <property type="nucleotide sequence ID" value="NZ_JAPWIJ010000012.1"/>
</dbReference>
<evidence type="ECO:0000256" key="1">
    <source>
        <dbReference type="SAM" id="SignalP"/>
    </source>
</evidence>